<evidence type="ECO:0000256" key="1">
    <source>
        <dbReference type="SAM" id="MobiDB-lite"/>
    </source>
</evidence>
<dbReference type="RefSeq" id="WP_372491442.1">
    <property type="nucleotide sequence ID" value="NZ_BAABCO010000004.1"/>
</dbReference>
<keyword evidence="4" id="KW-1185">Reference proteome</keyword>
<dbReference type="EMBL" id="JACIFH010000001">
    <property type="protein sequence ID" value="MBB4140749.1"/>
    <property type="molecule type" value="Genomic_DNA"/>
</dbReference>
<comment type="caution">
    <text evidence="3">The sequence shown here is derived from an EMBL/GenBank/DDBJ whole genome shotgun (WGS) entry which is preliminary data.</text>
</comment>
<reference evidence="3 4" key="1">
    <citation type="submission" date="2020-08" db="EMBL/GenBank/DDBJ databases">
        <title>Sequencing the genomes of 1000 actinobacteria strains.</title>
        <authorList>
            <person name="Klenk H.-P."/>
        </authorList>
    </citation>
    <scope>NUCLEOTIDE SEQUENCE [LARGE SCALE GENOMIC DNA]</scope>
    <source>
        <strain evidence="3 4">DSM 19600</strain>
    </source>
</reference>
<sequence>MDGVDSMTRVDAAPAPAAPVPAPRRRRSLGLDLTVLGLVGVLLVAALGAGGAVVYRNLYSPAAFVERYLDLLGEGAAADALTVPGVQIDSLDLSSAGLPTTASDALLRRAALAPLTDVEVTSSEERDGVTHVTVEYSAGPHRGTSTFQVEQDGWVGVSPSWRFAQSPLAVINLTVRGAMQFSVNGFDIDKRQVSVDRLDADPLAPVPMLVFSPGLYSVSVQTPISASAGVAVLSDTPAADIPVNLQTEPTAEFIDVVQEKVEGFLDACTEQDVLQPTGCPFGWVVYNRIVDLPKWSMTTQPEISVVPDGADWAIERTKAVAHIEVDIQDIGTGAITHWDEDVPFFITGEIDVLPDGTASIQVSAAD</sequence>
<protein>
    <submittedName>
        <fullName evidence="3">Uncharacterized protein</fullName>
    </submittedName>
</protein>
<gene>
    <name evidence="3" type="ORF">BKA10_002543</name>
</gene>
<keyword evidence="2" id="KW-0472">Membrane</keyword>
<feature type="transmembrane region" description="Helical" evidence="2">
    <location>
        <begin position="33"/>
        <end position="55"/>
    </location>
</feature>
<organism evidence="3 4">
    <name type="scientific">Microbacterium invictum</name>
    <dbReference type="NCBI Taxonomy" id="515415"/>
    <lineage>
        <taxon>Bacteria</taxon>
        <taxon>Bacillati</taxon>
        <taxon>Actinomycetota</taxon>
        <taxon>Actinomycetes</taxon>
        <taxon>Micrococcales</taxon>
        <taxon>Microbacteriaceae</taxon>
        <taxon>Microbacterium</taxon>
    </lineage>
</organism>
<feature type="region of interest" description="Disordered" evidence="1">
    <location>
        <begin position="1"/>
        <end position="22"/>
    </location>
</feature>
<keyword evidence="2" id="KW-0812">Transmembrane</keyword>
<evidence type="ECO:0000256" key="2">
    <source>
        <dbReference type="SAM" id="Phobius"/>
    </source>
</evidence>
<name>A0AA40VNE3_9MICO</name>
<accession>A0AA40VNE3</accession>
<evidence type="ECO:0000313" key="4">
    <source>
        <dbReference type="Proteomes" id="UP000549113"/>
    </source>
</evidence>
<evidence type="ECO:0000313" key="3">
    <source>
        <dbReference type="EMBL" id="MBB4140749.1"/>
    </source>
</evidence>
<keyword evidence="2" id="KW-1133">Transmembrane helix</keyword>
<dbReference type="Proteomes" id="UP000549113">
    <property type="component" value="Unassembled WGS sequence"/>
</dbReference>
<proteinExistence type="predicted"/>
<dbReference type="AlphaFoldDB" id="A0AA40VNE3"/>